<dbReference type="Gene3D" id="2.60.40.10">
    <property type="entry name" value="Immunoglobulins"/>
    <property type="match status" value="5"/>
</dbReference>
<dbReference type="GO" id="GO:0050839">
    <property type="term" value="F:cell adhesion molecule binding"/>
    <property type="evidence" value="ECO:0007669"/>
    <property type="project" value="TreeGrafter"/>
</dbReference>
<feature type="region of interest" description="Disordered" evidence="6">
    <location>
        <begin position="1022"/>
        <end position="1042"/>
    </location>
</feature>
<dbReference type="OrthoDB" id="6272054at2759"/>
<comment type="subcellular location">
    <subcellularLocation>
        <location evidence="1">Membrane</location>
        <topology evidence="1">Single-pass type I membrane protein</topology>
    </subcellularLocation>
</comment>
<dbReference type="InterPro" id="IPR036179">
    <property type="entry name" value="Ig-like_dom_sf"/>
</dbReference>
<keyword evidence="7" id="KW-1133">Transmembrane helix</keyword>
<evidence type="ECO:0000256" key="8">
    <source>
        <dbReference type="SAM" id="SignalP"/>
    </source>
</evidence>
<proteinExistence type="predicted"/>
<evidence type="ECO:0000313" key="12">
    <source>
        <dbReference type="Proteomes" id="UP000276133"/>
    </source>
</evidence>
<keyword evidence="7" id="KW-0812">Transmembrane</keyword>
<dbReference type="SUPFAM" id="SSF49265">
    <property type="entry name" value="Fibronectin type III"/>
    <property type="match status" value="1"/>
</dbReference>
<feature type="signal peptide" evidence="8">
    <location>
        <begin position="1"/>
        <end position="18"/>
    </location>
</feature>
<keyword evidence="2 7" id="KW-0472">Membrane</keyword>
<protein>
    <submittedName>
        <fullName evidence="11">Hemicentin-2-like isoform X1</fullName>
    </submittedName>
</protein>
<dbReference type="STRING" id="10195.A0A3M7PJ32"/>
<evidence type="ECO:0000256" key="6">
    <source>
        <dbReference type="SAM" id="MobiDB-lite"/>
    </source>
</evidence>
<dbReference type="SMART" id="SM00408">
    <property type="entry name" value="IGc2"/>
    <property type="match status" value="2"/>
</dbReference>
<keyword evidence="3" id="KW-1015">Disulfide bond</keyword>
<keyword evidence="4" id="KW-0325">Glycoprotein</keyword>
<organism evidence="11 12">
    <name type="scientific">Brachionus plicatilis</name>
    <name type="common">Marine rotifer</name>
    <name type="synonym">Brachionus muelleri</name>
    <dbReference type="NCBI Taxonomy" id="10195"/>
    <lineage>
        <taxon>Eukaryota</taxon>
        <taxon>Metazoa</taxon>
        <taxon>Spiralia</taxon>
        <taxon>Gnathifera</taxon>
        <taxon>Rotifera</taxon>
        <taxon>Eurotatoria</taxon>
        <taxon>Monogononta</taxon>
        <taxon>Pseudotrocha</taxon>
        <taxon>Ploima</taxon>
        <taxon>Brachionidae</taxon>
        <taxon>Brachionus</taxon>
    </lineage>
</organism>
<feature type="domain" description="Ig-like" evidence="9">
    <location>
        <begin position="248"/>
        <end position="339"/>
    </location>
</feature>
<evidence type="ECO:0000259" key="9">
    <source>
        <dbReference type="PROSITE" id="PS50835"/>
    </source>
</evidence>
<evidence type="ECO:0000313" key="11">
    <source>
        <dbReference type="EMBL" id="RMZ99013.1"/>
    </source>
</evidence>
<dbReference type="InterPro" id="IPR003599">
    <property type="entry name" value="Ig_sub"/>
</dbReference>
<evidence type="ECO:0000256" key="1">
    <source>
        <dbReference type="ARBA" id="ARBA00004479"/>
    </source>
</evidence>
<keyword evidence="12" id="KW-1185">Reference proteome</keyword>
<dbReference type="SUPFAM" id="SSF48726">
    <property type="entry name" value="Immunoglobulin"/>
    <property type="match status" value="3"/>
</dbReference>
<dbReference type="PROSITE" id="PS50835">
    <property type="entry name" value="IG_LIKE"/>
    <property type="match status" value="4"/>
</dbReference>
<evidence type="ECO:0000256" key="2">
    <source>
        <dbReference type="ARBA" id="ARBA00023136"/>
    </source>
</evidence>
<name>A0A3M7PJ32_BRAPC</name>
<reference evidence="11 12" key="1">
    <citation type="journal article" date="2018" name="Sci. Rep.">
        <title>Genomic signatures of local adaptation to the degree of environmental predictability in rotifers.</title>
        <authorList>
            <person name="Franch-Gras L."/>
            <person name="Hahn C."/>
            <person name="Garcia-Roger E.M."/>
            <person name="Carmona M.J."/>
            <person name="Serra M."/>
            <person name="Gomez A."/>
        </authorList>
    </citation>
    <scope>NUCLEOTIDE SEQUENCE [LARGE SCALE GENOMIC DNA]</scope>
    <source>
        <strain evidence="11">HYR1</strain>
    </source>
</reference>
<feature type="domain" description="Ig-like" evidence="9">
    <location>
        <begin position="446"/>
        <end position="543"/>
    </location>
</feature>
<dbReference type="GO" id="GO:0098609">
    <property type="term" value="P:cell-cell adhesion"/>
    <property type="evidence" value="ECO:0007669"/>
    <property type="project" value="TreeGrafter"/>
</dbReference>
<feature type="transmembrane region" description="Helical" evidence="7">
    <location>
        <begin position="763"/>
        <end position="788"/>
    </location>
</feature>
<evidence type="ECO:0000256" key="5">
    <source>
        <dbReference type="ARBA" id="ARBA00023319"/>
    </source>
</evidence>
<feature type="chain" id="PRO_5018091730" evidence="8">
    <location>
        <begin position="19"/>
        <end position="1054"/>
    </location>
</feature>
<dbReference type="Pfam" id="PF00041">
    <property type="entry name" value="fn3"/>
    <property type="match status" value="1"/>
</dbReference>
<keyword evidence="5" id="KW-0393">Immunoglobulin domain</keyword>
<comment type="caution">
    <text evidence="11">The sequence shown here is derived from an EMBL/GenBank/DDBJ whole genome shotgun (WGS) entry which is preliminary data.</text>
</comment>
<dbReference type="InterPro" id="IPR051275">
    <property type="entry name" value="Cell_adhesion_signaling"/>
</dbReference>
<dbReference type="PANTHER" id="PTHR11640:SF31">
    <property type="entry name" value="IRREGULAR CHIASM C-ROUGHEST PROTEIN-RELATED"/>
    <property type="match status" value="1"/>
</dbReference>
<dbReference type="InterPro" id="IPR003598">
    <property type="entry name" value="Ig_sub2"/>
</dbReference>
<gene>
    <name evidence="11" type="ORF">BpHYR1_046947</name>
</gene>
<keyword evidence="8" id="KW-0732">Signal</keyword>
<dbReference type="InterPro" id="IPR003961">
    <property type="entry name" value="FN3_dom"/>
</dbReference>
<evidence type="ECO:0000259" key="10">
    <source>
        <dbReference type="PROSITE" id="PS50853"/>
    </source>
</evidence>
<accession>A0A3M7PJ32</accession>
<dbReference type="SMART" id="SM00409">
    <property type="entry name" value="IG"/>
    <property type="match status" value="4"/>
</dbReference>
<feature type="domain" description="Ig-like" evidence="9">
    <location>
        <begin position="346"/>
        <end position="429"/>
    </location>
</feature>
<dbReference type="EMBL" id="REGN01010441">
    <property type="protein sequence ID" value="RMZ99013.1"/>
    <property type="molecule type" value="Genomic_DNA"/>
</dbReference>
<dbReference type="InterPro" id="IPR036116">
    <property type="entry name" value="FN3_sf"/>
</dbReference>
<sequence>MRAYFVVAIVWQVQLAMAAWPCDQNNCEMNVDAKSGSSIRFKSILSLGLLEANSSRVDKKIFWSFKRIYHTLDSRHQLSQQELMISLDSEVQDNLKSKYSIYLNDEHKFDLVVSNLSHADSGLYKCNLWNQKTIHYRLTVIEPIQKPALRTSHSQMAVEGDNLTLKCVSSNAFPFPKFTWSKDKQKIEQTPSTKLIDKETNLVESSLTIKNISSDLNGRTIGCSTEQTVNGSVLSTDDTLVLNVAYRPKLTLKIFNQNRSLTLSHGQNLRLFGADWHSVKFECSHDSNPQAAHTQWLLNSTQVLAHNTHHFTLSNVKPKVFTLTCEAQNSIGLSQMTVSIRPLQEPKIKLSQRVYQVDQLSPFQLNCVVESSGNTSRVVWKKMYSNESKEWLVVSENALLDFKQIKMKENAAFYECEVKEELKDSFGMSKQFRARHQMELLVRFVPIITVDYKKQAVNLSEKSVNLSCVTMSYPEATFAWFKNGRPLTAQKFTTFYVQKSKNLFESILNVRNVSEQDLDQKYECQASNELGSSRSHIQLVPLSKPDAPTQLRSETVGHSSASLSWSPAFNGGLDQFFVLQLNDSILPLTASPNTNITNLSTNSIYSIRVKATNELGSSNWSHYVLIRTRDLTQSDRHMLPLLDSLFLNVPKNRLEFSFSSEPSVSICLRVSGEALVPFRSSACLPTHNQSSLSLDQLELTEGSFDPRQVKRLQVDVCFAAKPDICSQRQMTAIIDTYDKISHLVKQSDNFFSHLLAGQNSLPVVLTVAISVCVLALVFVLFVTIIICMRKSRLKLCKSLLTSGTIGKRPFENFLCDQSKLAQAKSFNIDITSISAPVASTVSISGSQLTSSTSSDHSNQAQSRRTFAATLTHTAHNILLNSIGRANTDQILVTDEDGRLSREQEFKLDSATPSTAVSNCSSQNLHAPYTFTDYTLFDQKCESSSGSNSDPIAINNSLTSHSASDSSPIYGYNIAGATTAHTQSTQHGHLESVFQMQQMNFDTQSSGQVDSSTLVRQQMSSVLSKQMKCGRNGDTTESGYSTPSRPKKVIYEVIV</sequence>
<dbReference type="GO" id="GO:0005911">
    <property type="term" value="C:cell-cell junction"/>
    <property type="evidence" value="ECO:0007669"/>
    <property type="project" value="TreeGrafter"/>
</dbReference>
<dbReference type="InterPro" id="IPR007110">
    <property type="entry name" value="Ig-like_dom"/>
</dbReference>
<evidence type="ECO:0000256" key="3">
    <source>
        <dbReference type="ARBA" id="ARBA00023157"/>
    </source>
</evidence>
<dbReference type="AlphaFoldDB" id="A0A3M7PJ32"/>
<feature type="domain" description="Ig-like" evidence="9">
    <location>
        <begin position="147"/>
        <end position="241"/>
    </location>
</feature>
<dbReference type="CDD" id="cd00063">
    <property type="entry name" value="FN3"/>
    <property type="match status" value="1"/>
</dbReference>
<dbReference type="GO" id="GO:0005886">
    <property type="term" value="C:plasma membrane"/>
    <property type="evidence" value="ECO:0007669"/>
    <property type="project" value="TreeGrafter"/>
</dbReference>
<dbReference type="PROSITE" id="PS50853">
    <property type="entry name" value="FN3"/>
    <property type="match status" value="1"/>
</dbReference>
<dbReference type="Pfam" id="PF13927">
    <property type="entry name" value="Ig_3"/>
    <property type="match status" value="2"/>
</dbReference>
<dbReference type="PANTHER" id="PTHR11640">
    <property type="entry name" value="NEPHRIN"/>
    <property type="match status" value="1"/>
</dbReference>
<evidence type="ECO:0000256" key="4">
    <source>
        <dbReference type="ARBA" id="ARBA00023180"/>
    </source>
</evidence>
<dbReference type="InterPro" id="IPR013783">
    <property type="entry name" value="Ig-like_fold"/>
</dbReference>
<feature type="compositionally biased region" description="Polar residues" evidence="6">
    <location>
        <begin position="1032"/>
        <end position="1042"/>
    </location>
</feature>
<evidence type="ECO:0000256" key="7">
    <source>
        <dbReference type="SAM" id="Phobius"/>
    </source>
</evidence>
<dbReference type="SMART" id="SM00060">
    <property type="entry name" value="FN3"/>
    <property type="match status" value="1"/>
</dbReference>
<feature type="domain" description="Fibronectin type-III" evidence="10">
    <location>
        <begin position="547"/>
        <end position="631"/>
    </location>
</feature>
<dbReference type="CDD" id="cd00096">
    <property type="entry name" value="Ig"/>
    <property type="match status" value="1"/>
</dbReference>
<dbReference type="Proteomes" id="UP000276133">
    <property type="component" value="Unassembled WGS sequence"/>
</dbReference>